<proteinExistence type="predicted"/>
<keyword evidence="8" id="KW-1185">Reference proteome</keyword>
<dbReference type="Pfam" id="PF04851">
    <property type="entry name" value="ResIII"/>
    <property type="match status" value="1"/>
</dbReference>
<accession>A0A917VQ68</accession>
<name>A0A917VQ68_9ACTN</name>
<dbReference type="Proteomes" id="UP000637788">
    <property type="component" value="Unassembled WGS sequence"/>
</dbReference>
<dbReference type="EMBL" id="BMPQ01000029">
    <property type="protein sequence ID" value="GGL03174.1"/>
    <property type="molecule type" value="Genomic_DNA"/>
</dbReference>
<dbReference type="InterPro" id="IPR014001">
    <property type="entry name" value="Helicase_ATP-bd"/>
</dbReference>
<dbReference type="Gene3D" id="3.30.870.10">
    <property type="entry name" value="Endonuclease Chain A"/>
    <property type="match status" value="1"/>
</dbReference>
<dbReference type="AlphaFoldDB" id="A0A917VQ68"/>
<keyword evidence="2" id="KW-0378">Hydrolase</keyword>
<gene>
    <name evidence="7" type="ORF">GCM10010094_74970</name>
</gene>
<dbReference type="GO" id="GO:0016787">
    <property type="term" value="F:hydrolase activity"/>
    <property type="evidence" value="ECO:0007669"/>
    <property type="project" value="UniProtKB-KW"/>
</dbReference>
<dbReference type="GO" id="GO:0003677">
    <property type="term" value="F:DNA binding"/>
    <property type="evidence" value="ECO:0007669"/>
    <property type="project" value="InterPro"/>
</dbReference>
<dbReference type="InterPro" id="IPR006935">
    <property type="entry name" value="Helicase/UvrB_N"/>
</dbReference>
<dbReference type="PROSITE" id="PS51194">
    <property type="entry name" value="HELICASE_CTER"/>
    <property type="match status" value="1"/>
</dbReference>
<keyword evidence="3" id="KW-0347">Helicase</keyword>
<dbReference type="Gene3D" id="3.40.50.300">
    <property type="entry name" value="P-loop containing nucleotide triphosphate hydrolases"/>
    <property type="match status" value="2"/>
</dbReference>
<dbReference type="SMART" id="SM00487">
    <property type="entry name" value="DEXDc"/>
    <property type="match status" value="1"/>
</dbReference>
<reference evidence="7" key="2">
    <citation type="submission" date="2020-09" db="EMBL/GenBank/DDBJ databases">
        <authorList>
            <person name="Sun Q."/>
            <person name="Ohkuma M."/>
        </authorList>
    </citation>
    <scope>NUCLEOTIDE SEQUENCE</scope>
    <source>
        <strain evidence="7">JCM 3035</strain>
    </source>
</reference>
<evidence type="ECO:0000313" key="8">
    <source>
        <dbReference type="Proteomes" id="UP000637788"/>
    </source>
</evidence>
<dbReference type="PANTHER" id="PTHR11274">
    <property type="entry name" value="RAD25/XP-B DNA REPAIR HELICASE"/>
    <property type="match status" value="1"/>
</dbReference>
<evidence type="ECO:0000256" key="2">
    <source>
        <dbReference type="ARBA" id="ARBA00022801"/>
    </source>
</evidence>
<protein>
    <submittedName>
        <fullName evidence="7">DNA-repair protein</fullName>
    </submittedName>
</protein>
<dbReference type="CDD" id="cd09179">
    <property type="entry name" value="PLDc_N_DEXD_a"/>
    <property type="match status" value="1"/>
</dbReference>
<keyword evidence="4" id="KW-0067">ATP-binding</keyword>
<comment type="caution">
    <text evidence="7">The sequence shown here is derived from an EMBL/GenBank/DDBJ whole genome shotgun (WGS) entry which is preliminary data.</text>
</comment>
<dbReference type="SMART" id="SM00490">
    <property type="entry name" value="HELICc"/>
    <property type="match status" value="1"/>
</dbReference>
<evidence type="ECO:0000256" key="3">
    <source>
        <dbReference type="ARBA" id="ARBA00022806"/>
    </source>
</evidence>
<organism evidence="7 8">
    <name type="scientific">Streptomyces flaveus</name>
    <dbReference type="NCBI Taxonomy" id="66370"/>
    <lineage>
        <taxon>Bacteria</taxon>
        <taxon>Bacillati</taxon>
        <taxon>Actinomycetota</taxon>
        <taxon>Actinomycetes</taxon>
        <taxon>Kitasatosporales</taxon>
        <taxon>Streptomycetaceae</taxon>
        <taxon>Streptomyces</taxon>
        <taxon>Streptomyces aurantiacus group</taxon>
    </lineage>
</organism>
<evidence type="ECO:0000259" key="5">
    <source>
        <dbReference type="PROSITE" id="PS51192"/>
    </source>
</evidence>
<reference evidence="7" key="1">
    <citation type="journal article" date="2014" name="Int. J. Syst. Evol. Microbiol.">
        <title>Complete genome sequence of Corynebacterium casei LMG S-19264T (=DSM 44701T), isolated from a smear-ripened cheese.</title>
        <authorList>
            <consortium name="US DOE Joint Genome Institute (JGI-PGF)"/>
            <person name="Walter F."/>
            <person name="Albersmeier A."/>
            <person name="Kalinowski J."/>
            <person name="Ruckert C."/>
        </authorList>
    </citation>
    <scope>NUCLEOTIDE SEQUENCE</scope>
    <source>
        <strain evidence="7">JCM 3035</strain>
    </source>
</reference>
<dbReference type="SUPFAM" id="SSF52540">
    <property type="entry name" value="P-loop containing nucleoside triphosphate hydrolases"/>
    <property type="match status" value="1"/>
</dbReference>
<evidence type="ECO:0000259" key="6">
    <source>
        <dbReference type="PROSITE" id="PS51194"/>
    </source>
</evidence>
<sequence length="696" mass="77934">MSKLRTLRLAGRYRNSLNNIVKDFYVPCLRAGVRYDRAVGYFTSGSLAVASEGIDEFERTGGKMRLIASPNLRSDDVEDIARGYELRQVVERAIVREVEAISLLSDEKLDQLGRVGRLIAHGQLDVKIAVMRSQRGTGIYHEKIGTIRDSRGDFVAFTGSLNETASAFLDNFESIQVFFSWKEEDARRATDIQQDFDDLWEGRTPNLEVLEFPTAARHKLIEIAAQRGYAKAPGGSTDSYGWPTLPESIALREYQMKAVTAWLEARGHGIFQMATGTGKTITGLSAADQLGRQLRSAGSPLVTIIVVPLLTLADQWTEELQRFGVTPIQCRDDWQNWEPPLRDALASMGNDNPKHLAAVVTNQTFTTPRFQRLLSKITIPMLLVADEVHNLGSEKLQSQLPENAVFRLGLSATPDRHLDPEGTQKLVDYFGDILIELGIEDAIRLDALTPYRYYPVLVPLSDEESELYNQLTKQIGRLYVRAASDAASEERLGHLLRKRANVLGHAEGKIPALRDALTQRRDEPFQLIYCAPGERPTQRGGSGIRQLDEAMALSGGELGIPTHPYTAKESPSVRREVLADFGSGKAIRMLASMRCLDEGVDIPDARIAYMLASGANPRQFIQRRGRVLRRAPGKKRADIIDFVAVPPGSEDLFDTERNLFRRELERCVEFARYAENQGYALSCLRELREHYDLMDL</sequence>
<feature type="domain" description="Helicase ATP-binding" evidence="5">
    <location>
        <begin position="260"/>
        <end position="432"/>
    </location>
</feature>
<dbReference type="InterPro" id="IPR001650">
    <property type="entry name" value="Helicase_C-like"/>
</dbReference>
<dbReference type="InterPro" id="IPR027417">
    <property type="entry name" value="P-loop_NTPase"/>
</dbReference>
<dbReference type="InterPro" id="IPR050615">
    <property type="entry name" value="ATP-dep_DNA_Helicase"/>
</dbReference>
<dbReference type="Pfam" id="PF00271">
    <property type="entry name" value="Helicase_C"/>
    <property type="match status" value="1"/>
</dbReference>
<dbReference type="GO" id="GO:0005524">
    <property type="term" value="F:ATP binding"/>
    <property type="evidence" value="ECO:0007669"/>
    <property type="project" value="UniProtKB-KW"/>
</dbReference>
<dbReference type="RefSeq" id="WP_189326204.1">
    <property type="nucleotide sequence ID" value="NZ_BMPQ01000029.1"/>
</dbReference>
<dbReference type="GO" id="GO:0004386">
    <property type="term" value="F:helicase activity"/>
    <property type="evidence" value="ECO:0007669"/>
    <property type="project" value="UniProtKB-KW"/>
</dbReference>
<dbReference type="PANTHER" id="PTHR11274:SF0">
    <property type="entry name" value="GENERAL TRANSCRIPTION AND DNA REPAIR FACTOR IIH HELICASE SUBUNIT XPB"/>
    <property type="match status" value="1"/>
</dbReference>
<evidence type="ECO:0000256" key="4">
    <source>
        <dbReference type="ARBA" id="ARBA00022840"/>
    </source>
</evidence>
<feature type="domain" description="Helicase C-terminal" evidence="6">
    <location>
        <begin position="516"/>
        <end position="679"/>
    </location>
</feature>
<evidence type="ECO:0000256" key="1">
    <source>
        <dbReference type="ARBA" id="ARBA00022741"/>
    </source>
</evidence>
<keyword evidence="1" id="KW-0547">Nucleotide-binding</keyword>
<evidence type="ECO:0000313" key="7">
    <source>
        <dbReference type="EMBL" id="GGL03174.1"/>
    </source>
</evidence>
<dbReference type="PROSITE" id="PS51192">
    <property type="entry name" value="HELICASE_ATP_BIND_1"/>
    <property type="match status" value="1"/>
</dbReference>